<evidence type="ECO:0000313" key="1">
    <source>
        <dbReference type="EMBL" id="STD11131.1"/>
    </source>
</evidence>
<name>A0ABY1W3M1_9ENTR</name>
<dbReference type="Proteomes" id="UP000254849">
    <property type="component" value="Unassembled WGS sequence"/>
</dbReference>
<protein>
    <submittedName>
        <fullName evidence="1">Uncharacterized protein</fullName>
    </submittedName>
</protein>
<dbReference type="EMBL" id="UFYH01000001">
    <property type="protein sequence ID" value="STD11131.1"/>
    <property type="molecule type" value="Genomic_DNA"/>
</dbReference>
<reference evidence="1 2" key="1">
    <citation type="submission" date="2018-06" db="EMBL/GenBank/DDBJ databases">
        <authorList>
            <consortium name="Pathogen Informatics"/>
            <person name="Doyle S."/>
        </authorList>
    </citation>
    <scope>NUCLEOTIDE SEQUENCE [LARGE SCALE GENOMIC DNA]</scope>
    <source>
        <strain evidence="2">NCTC 9529</strain>
    </source>
</reference>
<sequence>MDMDIESLIAAASRAQQDSEHKLGTCSRIWHIGFFFDGMGRNIEREAAAD</sequence>
<proteinExistence type="predicted"/>
<organism evidence="1 2">
    <name type="scientific">Cronobacter universalis NCTC 9529</name>
    <dbReference type="NCBI Taxonomy" id="1074000"/>
    <lineage>
        <taxon>Bacteria</taxon>
        <taxon>Pseudomonadati</taxon>
        <taxon>Pseudomonadota</taxon>
        <taxon>Gammaproteobacteria</taxon>
        <taxon>Enterobacterales</taxon>
        <taxon>Enterobacteriaceae</taxon>
        <taxon>Cronobacter</taxon>
    </lineage>
</organism>
<dbReference type="RefSeq" id="WP_007699361.1">
    <property type="nucleotide sequence ID" value="NZ_AJKW01000008.1"/>
</dbReference>
<keyword evidence="2" id="KW-1185">Reference proteome</keyword>
<accession>A0ABY1W3M1</accession>
<evidence type="ECO:0000313" key="2">
    <source>
        <dbReference type="Proteomes" id="UP000254849"/>
    </source>
</evidence>
<gene>
    <name evidence="1" type="ORF">NCTC9529_02601</name>
</gene>
<comment type="caution">
    <text evidence="1">The sequence shown here is derived from an EMBL/GenBank/DDBJ whole genome shotgun (WGS) entry which is preliminary data.</text>
</comment>